<evidence type="ECO:0000313" key="3">
    <source>
        <dbReference type="WBParaSite" id="maker-PairedContig_5574-snap-gene-0.3-mRNA-1"/>
    </source>
</evidence>
<name>A0A1I8EVH4_WUCBA</name>
<dbReference type="AlphaFoldDB" id="A0A1I8EVH4"/>
<sequence length="250" mass="28759">MEELEACREQLHSIRNDTCHSPYRCMSKITSILKINRKRMTLTTITSFIYAIFNISYTLAILIVCVRKRNVKTVKDNSEQNKLLPQQSKKLDVRKQPFGPAPLPKGAISKGTITALGASNKQALQQIPITANQIKNDKDIQPTQLSKEQTENAKNGRKNLLQRIKDIKEKKDGQVQYEQYKSVKRRKKVAKKGKKLEIVQTQRSTQMKEQLKEEDQMKNEEQEEEEEENDDTMKGIASLQQDLNIVSAEE</sequence>
<protein>
    <recommendedName>
        <fullName evidence="4">Transmembrane protein</fullName>
    </recommendedName>
</protein>
<accession>A0A1I8EVH4</accession>
<feature type="region of interest" description="Disordered" evidence="1">
    <location>
        <begin position="191"/>
        <end position="250"/>
    </location>
</feature>
<keyword evidence="2" id="KW-1133">Transmembrane helix</keyword>
<evidence type="ECO:0000256" key="1">
    <source>
        <dbReference type="SAM" id="MobiDB-lite"/>
    </source>
</evidence>
<organism evidence="3">
    <name type="scientific">Wuchereria bancrofti</name>
    <dbReference type="NCBI Taxonomy" id="6293"/>
    <lineage>
        <taxon>Eukaryota</taxon>
        <taxon>Metazoa</taxon>
        <taxon>Ecdysozoa</taxon>
        <taxon>Nematoda</taxon>
        <taxon>Chromadorea</taxon>
        <taxon>Rhabditida</taxon>
        <taxon>Spirurina</taxon>
        <taxon>Spiruromorpha</taxon>
        <taxon>Filarioidea</taxon>
        <taxon>Onchocercidae</taxon>
        <taxon>Wuchereria</taxon>
    </lineage>
</organism>
<feature type="compositionally biased region" description="Acidic residues" evidence="1">
    <location>
        <begin position="221"/>
        <end position="230"/>
    </location>
</feature>
<feature type="compositionally biased region" description="Polar residues" evidence="1">
    <location>
        <begin position="199"/>
        <end position="208"/>
    </location>
</feature>
<proteinExistence type="predicted"/>
<feature type="compositionally biased region" description="Basic and acidic residues" evidence="1">
    <location>
        <begin position="209"/>
        <end position="220"/>
    </location>
</feature>
<evidence type="ECO:0000256" key="2">
    <source>
        <dbReference type="SAM" id="Phobius"/>
    </source>
</evidence>
<reference evidence="3" key="1">
    <citation type="submission" date="2016-11" db="UniProtKB">
        <authorList>
            <consortium name="WormBaseParasite"/>
        </authorList>
    </citation>
    <scope>IDENTIFICATION</scope>
    <source>
        <strain evidence="3">pt0022</strain>
    </source>
</reference>
<keyword evidence="2" id="KW-0812">Transmembrane</keyword>
<keyword evidence="2" id="KW-0472">Membrane</keyword>
<evidence type="ECO:0008006" key="4">
    <source>
        <dbReference type="Google" id="ProtNLM"/>
    </source>
</evidence>
<feature type="transmembrane region" description="Helical" evidence="2">
    <location>
        <begin position="48"/>
        <end position="66"/>
    </location>
</feature>
<dbReference type="WBParaSite" id="maker-PairedContig_5574-snap-gene-0.3-mRNA-1">
    <property type="protein sequence ID" value="maker-PairedContig_5574-snap-gene-0.3-mRNA-1"/>
    <property type="gene ID" value="maker-PairedContig_5574-snap-gene-0.3"/>
</dbReference>